<reference evidence="2" key="1">
    <citation type="journal article" date="2015" name="Genome Announc.">
        <title>Draft Genome Sequence of Bacteroidales Strain TBC1, a Novel Isolate from a Methanogenic Wastewater Treatment System.</title>
        <authorList>
            <person name="Tourlousse D.M."/>
            <person name="Matsuura N."/>
            <person name="Sun L."/>
            <person name="Toyonaga M."/>
            <person name="Kuroda K."/>
            <person name="Ohashi A."/>
            <person name="Cruz R."/>
            <person name="Yamaguchi T."/>
            <person name="Sekiguchi Y."/>
        </authorList>
    </citation>
    <scope>NUCLEOTIDE SEQUENCE [LARGE SCALE GENOMIC DNA]</scope>
    <source>
        <strain evidence="2">TBC1</strain>
    </source>
</reference>
<dbReference type="EMBL" id="DF968182">
    <property type="protein sequence ID" value="GAP42809.1"/>
    <property type="molecule type" value="Genomic_DNA"/>
</dbReference>
<evidence type="ECO:0000256" key="1">
    <source>
        <dbReference type="SAM" id="Phobius"/>
    </source>
</evidence>
<keyword evidence="3" id="KW-1185">Reference proteome</keyword>
<dbReference type="OrthoDB" id="679779at2"/>
<feature type="transmembrane region" description="Helical" evidence="1">
    <location>
        <begin position="34"/>
        <end position="53"/>
    </location>
</feature>
<sequence length="61" mass="6525">MAKTQMHESGPSGAIYGLGLIGAAVYFISHATGFWMGVLGFLKALVWPAFLVYEAMKSLGM</sequence>
<organism evidence="2">
    <name type="scientific">Lentimicrobium saccharophilum</name>
    <dbReference type="NCBI Taxonomy" id="1678841"/>
    <lineage>
        <taxon>Bacteria</taxon>
        <taxon>Pseudomonadati</taxon>
        <taxon>Bacteroidota</taxon>
        <taxon>Bacteroidia</taxon>
        <taxon>Bacteroidales</taxon>
        <taxon>Lentimicrobiaceae</taxon>
        <taxon>Lentimicrobium</taxon>
    </lineage>
</organism>
<protein>
    <submittedName>
        <fullName evidence="2">Uncharacterized protein</fullName>
    </submittedName>
</protein>
<evidence type="ECO:0000313" key="3">
    <source>
        <dbReference type="Proteomes" id="UP000053091"/>
    </source>
</evidence>
<name>A0A0S7C134_9BACT</name>
<keyword evidence="1" id="KW-1133">Transmembrane helix</keyword>
<keyword evidence="1" id="KW-0812">Transmembrane</keyword>
<evidence type="ECO:0000313" key="2">
    <source>
        <dbReference type="EMBL" id="GAP42809.1"/>
    </source>
</evidence>
<gene>
    <name evidence="2" type="ORF">TBC1_11949</name>
</gene>
<feature type="transmembrane region" description="Helical" evidence="1">
    <location>
        <begin position="12"/>
        <end position="28"/>
    </location>
</feature>
<dbReference type="AlphaFoldDB" id="A0A0S7C134"/>
<keyword evidence="1" id="KW-0472">Membrane</keyword>
<dbReference type="RefSeq" id="WP_062039200.1">
    <property type="nucleotide sequence ID" value="NZ_DF968182.1"/>
</dbReference>
<accession>A0A0S7C134</accession>
<proteinExistence type="predicted"/>
<dbReference type="Proteomes" id="UP000053091">
    <property type="component" value="Unassembled WGS sequence"/>
</dbReference>